<feature type="compositionally biased region" description="Acidic residues" evidence="1">
    <location>
        <begin position="1"/>
        <end position="11"/>
    </location>
</feature>
<evidence type="ECO:0000256" key="1">
    <source>
        <dbReference type="SAM" id="MobiDB-lite"/>
    </source>
</evidence>
<dbReference type="OrthoDB" id="3727918at2"/>
<evidence type="ECO:0000256" key="2">
    <source>
        <dbReference type="SAM" id="Phobius"/>
    </source>
</evidence>
<feature type="region of interest" description="Disordered" evidence="1">
    <location>
        <begin position="349"/>
        <end position="383"/>
    </location>
</feature>
<keyword evidence="2" id="KW-0812">Transmembrane</keyword>
<keyword evidence="2" id="KW-0472">Membrane</keyword>
<evidence type="ECO:0000313" key="3">
    <source>
        <dbReference type="EMBL" id="TRY20172.1"/>
    </source>
</evidence>
<dbReference type="EMBL" id="VKKG01000001">
    <property type="protein sequence ID" value="TRY20172.1"/>
    <property type="molecule type" value="Genomic_DNA"/>
</dbReference>
<feature type="transmembrane region" description="Helical" evidence="2">
    <location>
        <begin position="36"/>
        <end position="57"/>
    </location>
</feature>
<dbReference type="AlphaFoldDB" id="A0A553K678"/>
<organism evidence="3 4">
    <name type="scientific">Tessaracoccus rhinocerotis</name>
    <dbReference type="NCBI Taxonomy" id="1689449"/>
    <lineage>
        <taxon>Bacteria</taxon>
        <taxon>Bacillati</taxon>
        <taxon>Actinomycetota</taxon>
        <taxon>Actinomycetes</taxon>
        <taxon>Propionibacteriales</taxon>
        <taxon>Propionibacteriaceae</taxon>
        <taxon>Tessaracoccus</taxon>
    </lineage>
</organism>
<comment type="caution">
    <text evidence="3">The sequence shown here is derived from an EMBL/GenBank/DDBJ whole genome shotgun (WGS) entry which is preliminary data.</text>
</comment>
<gene>
    <name evidence="3" type="ORF">FOJ82_04740</name>
</gene>
<feature type="compositionally biased region" description="Low complexity" evidence="1">
    <location>
        <begin position="362"/>
        <end position="383"/>
    </location>
</feature>
<dbReference type="Proteomes" id="UP000317638">
    <property type="component" value="Unassembled WGS sequence"/>
</dbReference>
<sequence>MNPEEFSEAIDDALPPQPITKGWGAKARRRSRNRRAAAVTGVVGAVVVAVVAVSSQLSGQPTMTATPAPADSSPQDPTPVVAEICQGLHDDAFPHELPNDGRMPEGAEEVWICGGKGLGQWGDVNLVAVAEPLTLDVEEAVAAFNAEPTATMAIDCDGVQSEMFDVVYAYPDGTRYVAQVHRGRTPEVGCRHISVGGWLRFEPQAFVAELAELWQRQRAAQGTAFVPGDDVCPDSASVFDVSPKEATSGFVCLPVDDDSGEAVQIRLSDDLVADIAAEIEVTGDGPEPGLERSAPSLVLQNEHGDPFTIFGTPGDGYHWYPPRDAGGMQIWRPSQEIRERMLAEIDASRVVEPDGPADSSSPATPDEAESTTTTTTTDPPTVPFTAEDVEQAWFDDAELAALPSSVRDSVEIGRESYATLGLEPGDVEVEVGSSLDDLVRIRTEVTVPGGVEPGWVEYHRLLEGNESEGVFSPAGEHCFVTRQDFLEQGSVPDAVPEGGLPDHPEFVALCLTGLLEAKSRPAGVGTALISSESGGAQAAVDGYNSLPFAGAECRAKDGAWGLIAFHYGDGTEYVLQIRDNSCGSIVASNEHRSGGGDYSAALGELTDG</sequence>
<dbReference type="RefSeq" id="WP_143937256.1">
    <property type="nucleotide sequence ID" value="NZ_VKKG01000001.1"/>
</dbReference>
<keyword evidence="2" id="KW-1133">Transmembrane helix</keyword>
<proteinExistence type="predicted"/>
<evidence type="ECO:0000313" key="4">
    <source>
        <dbReference type="Proteomes" id="UP000317638"/>
    </source>
</evidence>
<name>A0A553K678_9ACTN</name>
<reference evidence="3 4" key="1">
    <citation type="submission" date="2019-07" db="EMBL/GenBank/DDBJ databases">
        <authorList>
            <person name="Zhou L.-Y."/>
        </authorList>
    </citation>
    <scope>NUCLEOTIDE SEQUENCE [LARGE SCALE GENOMIC DNA]</scope>
    <source>
        <strain evidence="3 4">YIM 101269</strain>
    </source>
</reference>
<keyword evidence="4" id="KW-1185">Reference proteome</keyword>
<feature type="region of interest" description="Disordered" evidence="1">
    <location>
        <begin position="58"/>
        <end position="79"/>
    </location>
</feature>
<protein>
    <submittedName>
        <fullName evidence="3">Uncharacterized protein</fullName>
    </submittedName>
</protein>
<accession>A0A553K678</accession>
<feature type="region of interest" description="Disordered" evidence="1">
    <location>
        <begin position="1"/>
        <end position="31"/>
    </location>
</feature>